<keyword evidence="10 11" id="KW-0739">Sodium transport</keyword>
<sequence length="433" mass="46683">MSQTYSHAPKAPSQKGQKRRIFRLARRREVVRVGRLLRAEMVGGAIIIVAALLGFIFANSPAAETFFNLRGTYVGLENIFGFEQLDLKLSIGHWAADGLLAIFFFLVGLELKHEFVHGELSKFQTAIVPVAAAFGGALVPAVIFLTFNAQTGFAHGWAIPTATDIAFAVAILGVIAPGVPTALRMFLLTLAVVDDLLAILIIAVFYTSQVQFWALGLALIPLALYGFLTQKFSRFFAEQAWSAWVILLPLGVITWAFFLISGVHATIAGVLLAFTVPVIAKDGSHLAEKLAFRFQPLSTGIAVPIFAFFSAGVSLSGEARFPFDPIVYGIVLGLVIGKPLGIMLTTWAVTKFTQAELDPAIKWRQVLGVATLAGIGFTVSLLIAELSFVSAADQDTARLAVMAGSILAIVVAAAVFLTQNRSQSRNHKQQLQR</sequence>
<evidence type="ECO:0000256" key="10">
    <source>
        <dbReference type="ARBA" id="ARBA00023201"/>
    </source>
</evidence>
<comment type="subcellular location">
    <subcellularLocation>
        <location evidence="1">Cell inner membrane</location>
        <topology evidence="1">Multi-pass membrane protein</topology>
    </subcellularLocation>
    <subcellularLocation>
        <location evidence="11">Cell membrane</location>
        <topology evidence="11">Multi-pass membrane protein</topology>
    </subcellularLocation>
</comment>
<dbReference type="GO" id="GO:0005886">
    <property type="term" value="C:plasma membrane"/>
    <property type="evidence" value="ECO:0007669"/>
    <property type="project" value="UniProtKB-SubCell"/>
</dbReference>
<gene>
    <name evidence="11" type="primary">nhaA</name>
    <name evidence="12" type="ORF">F5897_000965</name>
</gene>
<evidence type="ECO:0000256" key="1">
    <source>
        <dbReference type="ARBA" id="ARBA00004429"/>
    </source>
</evidence>
<dbReference type="AlphaFoldDB" id="A0A840DIV6"/>
<evidence type="ECO:0000256" key="11">
    <source>
        <dbReference type="HAMAP-Rule" id="MF_01844"/>
    </source>
</evidence>
<accession>A0A840DIV6</accession>
<reference evidence="12" key="1">
    <citation type="submission" date="2020-08" db="EMBL/GenBank/DDBJ databases">
        <title>Sequencing the genomes of 1000 actinobacteria strains.</title>
        <authorList>
            <person name="Klenk H.-P."/>
        </authorList>
    </citation>
    <scope>NUCLEOTIDE SEQUENCE [LARGE SCALE GENOMIC DNA]</scope>
    <source>
        <strain evidence="12">DSM 27064</strain>
    </source>
</reference>
<feature type="transmembrane region" description="Helical" evidence="11">
    <location>
        <begin position="369"/>
        <end position="391"/>
    </location>
</feature>
<name>A0A840DIV6_9MICO</name>
<evidence type="ECO:0000256" key="4">
    <source>
        <dbReference type="ARBA" id="ARBA00022475"/>
    </source>
</evidence>
<comment type="function">
    <text evidence="11">Na(+)/H(+) antiporter that extrudes sodium in exchange for external protons.</text>
</comment>
<comment type="caution">
    <text evidence="12">The sequence shown here is derived from an EMBL/GenBank/DDBJ whole genome shotgun (WGS) entry which is preliminary data.</text>
</comment>
<evidence type="ECO:0000256" key="9">
    <source>
        <dbReference type="ARBA" id="ARBA00023136"/>
    </source>
</evidence>
<feature type="transmembrane region" description="Helical" evidence="11">
    <location>
        <begin position="91"/>
        <end position="111"/>
    </location>
</feature>
<feature type="transmembrane region" description="Helical" evidence="11">
    <location>
        <begin position="157"/>
        <end position="179"/>
    </location>
</feature>
<dbReference type="EMBL" id="JACIFD010000008">
    <property type="protein sequence ID" value="MBB4071653.1"/>
    <property type="molecule type" value="Genomic_DNA"/>
</dbReference>
<evidence type="ECO:0000256" key="2">
    <source>
        <dbReference type="ARBA" id="ARBA00022448"/>
    </source>
</evidence>
<dbReference type="HAMAP" id="MF_01844">
    <property type="entry name" value="NhaA"/>
    <property type="match status" value="1"/>
</dbReference>
<evidence type="ECO:0000256" key="6">
    <source>
        <dbReference type="ARBA" id="ARBA00022989"/>
    </source>
</evidence>
<keyword evidence="7 11" id="KW-0915">Sodium</keyword>
<comment type="similarity">
    <text evidence="11">Belongs to the NhaA Na(+)/H(+) (TC 2.A.33) antiporter family.</text>
</comment>
<dbReference type="PANTHER" id="PTHR30341">
    <property type="entry name" value="SODIUM ION/PROTON ANTIPORTER NHAA-RELATED"/>
    <property type="match status" value="1"/>
</dbReference>
<keyword evidence="3 11" id="KW-0050">Antiport</keyword>
<keyword evidence="5 11" id="KW-0812">Transmembrane</keyword>
<evidence type="ECO:0000256" key="5">
    <source>
        <dbReference type="ARBA" id="ARBA00022692"/>
    </source>
</evidence>
<organism evidence="12 13">
    <name type="scientific">Canibacter oris</name>
    <dbReference type="NCBI Taxonomy" id="1365628"/>
    <lineage>
        <taxon>Bacteria</taxon>
        <taxon>Bacillati</taxon>
        <taxon>Actinomycetota</taxon>
        <taxon>Actinomycetes</taxon>
        <taxon>Micrococcales</taxon>
        <taxon>Microbacteriaceae</taxon>
        <taxon>Canibacter</taxon>
    </lineage>
</organism>
<feature type="transmembrane region" description="Helical" evidence="11">
    <location>
        <begin position="397"/>
        <end position="418"/>
    </location>
</feature>
<evidence type="ECO:0000256" key="8">
    <source>
        <dbReference type="ARBA" id="ARBA00023065"/>
    </source>
</evidence>
<keyword evidence="13" id="KW-1185">Reference proteome</keyword>
<feature type="transmembrane region" description="Helical" evidence="11">
    <location>
        <begin position="292"/>
        <end position="314"/>
    </location>
</feature>
<protein>
    <recommendedName>
        <fullName evidence="11">Na(+)/H(+) antiporter NhaA</fullName>
    </recommendedName>
    <alternativeName>
        <fullName evidence="11">Sodium/proton antiporter NhaA</fullName>
    </alternativeName>
</protein>
<dbReference type="NCBIfam" id="TIGR00773">
    <property type="entry name" value="NhaA"/>
    <property type="match status" value="1"/>
</dbReference>
<proteinExistence type="inferred from homology"/>
<feature type="transmembrane region" description="Helical" evidence="11">
    <location>
        <begin position="123"/>
        <end position="145"/>
    </location>
</feature>
<feature type="transmembrane region" description="Helical" evidence="11">
    <location>
        <begin position="36"/>
        <end position="58"/>
    </location>
</feature>
<evidence type="ECO:0000256" key="3">
    <source>
        <dbReference type="ARBA" id="ARBA00022449"/>
    </source>
</evidence>
<dbReference type="Gene3D" id="1.20.1530.10">
    <property type="entry name" value="Na+/H+ antiporter like domain"/>
    <property type="match status" value="1"/>
</dbReference>
<feature type="transmembrane region" description="Helical" evidence="11">
    <location>
        <begin position="240"/>
        <end position="257"/>
    </location>
</feature>
<keyword evidence="6 11" id="KW-1133">Transmembrane helix</keyword>
<keyword evidence="2 11" id="KW-0813">Transport</keyword>
<feature type="transmembrane region" description="Helical" evidence="11">
    <location>
        <begin position="186"/>
        <end position="206"/>
    </location>
</feature>
<dbReference type="InterPro" id="IPR004670">
    <property type="entry name" value="NhaA"/>
</dbReference>
<keyword evidence="9 11" id="KW-0472">Membrane</keyword>
<dbReference type="InterPro" id="IPR023171">
    <property type="entry name" value="Na/H_antiporter_dom_sf"/>
</dbReference>
<feature type="transmembrane region" description="Helical" evidence="11">
    <location>
        <begin position="326"/>
        <end position="349"/>
    </location>
</feature>
<dbReference type="Pfam" id="PF06965">
    <property type="entry name" value="Na_H_antiport_1"/>
    <property type="match status" value="1"/>
</dbReference>
<dbReference type="Proteomes" id="UP000571183">
    <property type="component" value="Unassembled WGS sequence"/>
</dbReference>
<keyword evidence="4 11" id="KW-1003">Cell membrane</keyword>
<feature type="transmembrane region" description="Helical" evidence="11">
    <location>
        <begin position="212"/>
        <end position="228"/>
    </location>
</feature>
<evidence type="ECO:0000313" key="12">
    <source>
        <dbReference type="EMBL" id="MBB4071653.1"/>
    </source>
</evidence>
<dbReference type="GO" id="GO:0015385">
    <property type="term" value="F:sodium:proton antiporter activity"/>
    <property type="evidence" value="ECO:0007669"/>
    <property type="project" value="UniProtKB-UniRule"/>
</dbReference>
<dbReference type="GO" id="GO:0006885">
    <property type="term" value="P:regulation of pH"/>
    <property type="evidence" value="ECO:0007669"/>
    <property type="project" value="UniProtKB-UniRule"/>
</dbReference>
<keyword evidence="8 11" id="KW-0406">Ion transport</keyword>
<evidence type="ECO:0000256" key="7">
    <source>
        <dbReference type="ARBA" id="ARBA00023053"/>
    </source>
</evidence>
<dbReference type="RefSeq" id="WP_183304673.1">
    <property type="nucleotide sequence ID" value="NZ_JACIFD010000008.1"/>
</dbReference>
<dbReference type="PANTHER" id="PTHR30341:SF0">
    <property type="entry name" value="NA(+)_H(+) ANTIPORTER NHAA"/>
    <property type="match status" value="1"/>
</dbReference>
<evidence type="ECO:0000313" key="13">
    <source>
        <dbReference type="Proteomes" id="UP000571183"/>
    </source>
</evidence>
<comment type="catalytic activity">
    <reaction evidence="11">
        <text>Na(+)(in) + 2 H(+)(out) = Na(+)(out) + 2 H(+)(in)</text>
        <dbReference type="Rhea" id="RHEA:29251"/>
        <dbReference type="ChEBI" id="CHEBI:15378"/>
        <dbReference type="ChEBI" id="CHEBI:29101"/>
    </reaction>
</comment>
<feature type="transmembrane region" description="Helical" evidence="11">
    <location>
        <begin position="263"/>
        <end position="280"/>
    </location>
</feature>